<dbReference type="Proteomes" id="UP001201273">
    <property type="component" value="Unassembled WGS sequence"/>
</dbReference>
<dbReference type="InterPro" id="IPR007346">
    <property type="entry name" value="Endonuclease-I"/>
</dbReference>
<proteinExistence type="inferred from homology"/>
<keyword evidence="5" id="KW-1185">Reference proteome</keyword>
<gene>
    <name evidence="4" type="ORF">K6Y31_17615</name>
</gene>
<evidence type="ECO:0000256" key="2">
    <source>
        <dbReference type="ARBA" id="ARBA00022722"/>
    </source>
</evidence>
<dbReference type="GO" id="GO:0004519">
    <property type="term" value="F:endonuclease activity"/>
    <property type="evidence" value="ECO:0007669"/>
    <property type="project" value="UniProtKB-KW"/>
</dbReference>
<evidence type="ECO:0000256" key="1">
    <source>
        <dbReference type="ARBA" id="ARBA00006429"/>
    </source>
</evidence>
<dbReference type="SUPFAM" id="SSF54060">
    <property type="entry name" value="His-Me finger endonucleases"/>
    <property type="match status" value="1"/>
</dbReference>
<dbReference type="RefSeq" id="WP_345790268.1">
    <property type="nucleotide sequence ID" value="NZ_JAIMJA010000021.1"/>
</dbReference>
<dbReference type="PANTHER" id="PTHR33607:SF2">
    <property type="entry name" value="ENDONUCLEASE-1"/>
    <property type="match status" value="1"/>
</dbReference>
<keyword evidence="4" id="KW-0255">Endonuclease</keyword>
<dbReference type="Pfam" id="PF04231">
    <property type="entry name" value="Endonuclease_1"/>
    <property type="match status" value="1"/>
</dbReference>
<reference evidence="4 5" key="1">
    <citation type="journal article" date="2022" name="Environ. Microbiol. Rep.">
        <title>Eco-phylogenetic analyses reveal divergent evolution of vitamin B12 metabolism in the marine bacterial family 'Psychromonadaceae'.</title>
        <authorList>
            <person name="Jin X."/>
            <person name="Yang Y."/>
            <person name="Cao H."/>
            <person name="Gao B."/>
            <person name="Zhao Z."/>
        </authorList>
    </citation>
    <scope>NUCLEOTIDE SEQUENCE [LARGE SCALE GENOMIC DNA]</scope>
    <source>
        <strain evidence="4 5">MKS20</strain>
    </source>
</reference>
<dbReference type="PANTHER" id="PTHR33607">
    <property type="entry name" value="ENDONUCLEASE-1"/>
    <property type="match status" value="1"/>
</dbReference>
<keyword evidence="3" id="KW-0378">Hydrolase</keyword>
<dbReference type="EMBL" id="JAIMJA010000021">
    <property type="protein sequence ID" value="MCE2596609.1"/>
    <property type="molecule type" value="Genomic_DNA"/>
</dbReference>
<evidence type="ECO:0000313" key="5">
    <source>
        <dbReference type="Proteomes" id="UP001201273"/>
    </source>
</evidence>
<name>A0ABS8WC44_9GAMM</name>
<dbReference type="InterPro" id="IPR044925">
    <property type="entry name" value="His-Me_finger_sf"/>
</dbReference>
<comment type="similarity">
    <text evidence="1">Belongs to the EndA/NucM nuclease family.</text>
</comment>
<keyword evidence="2" id="KW-0540">Nuclease</keyword>
<accession>A0ABS8WC44</accession>
<protein>
    <submittedName>
        <fullName evidence="4">Endonuclease</fullName>
    </submittedName>
</protein>
<comment type="caution">
    <text evidence="4">The sequence shown here is derived from an EMBL/GenBank/DDBJ whole genome shotgun (WGS) entry which is preliminary data.</text>
</comment>
<evidence type="ECO:0000256" key="3">
    <source>
        <dbReference type="ARBA" id="ARBA00022801"/>
    </source>
</evidence>
<organism evidence="4 5">
    <name type="scientific">Motilimonas cestriensis</name>
    <dbReference type="NCBI Taxonomy" id="2742685"/>
    <lineage>
        <taxon>Bacteria</taxon>
        <taxon>Pseudomonadati</taxon>
        <taxon>Pseudomonadota</taxon>
        <taxon>Gammaproteobacteria</taxon>
        <taxon>Alteromonadales</taxon>
        <taxon>Alteromonadales genera incertae sedis</taxon>
        <taxon>Motilimonas</taxon>
    </lineage>
</organism>
<evidence type="ECO:0000313" key="4">
    <source>
        <dbReference type="EMBL" id="MCE2596609.1"/>
    </source>
</evidence>
<sequence>MSTMILLGRAVNAMRSNYNFTMLPNSPASFGSCNMKINNRKVEPPATARGQIARTYLYMESAYPNYTMSSQQRRLMMAWDKMYPVTPWECKRNQRIESIQQNINPIMIQRC</sequence>